<dbReference type="Proteomes" id="UP000646946">
    <property type="component" value="Unassembled WGS sequence"/>
</dbReference>
<keyword evidence="2" id="KW-1185">Reference proteome</keyword>
<comment type="caution">
    <text evidence="1">The sequence shown here is derived from an EMBL/GenBank/DDBJ whole genome shotgun (WGS) entry which is preliminary data.</text>
</comment>
<evidence type="ECO:0000313" key="2">
    <source>
        <dbReference type="Proteomes" id="UP000646946"/>
    </source>
</evidence>
<reference evidence="1 2" key="1">
    <citation type="journal article" name="Nat. Commun.">
        <title>Undinarchaeota illuminate DPANN phylogeny and the impact of gene transfer on archaeal evolution.</title>
        <authorList>
            <person name="Dombrowski N."/>
            <person name="Williams T.A."/>
            <person name="Sun J."/>
            <person name="Woodcroft B.J."/>
            <person name="Lee J.H."/>
            <person name="Minh B.Q."/>
            <person name="Rinke C."/>
            <person name="Spang A."/>
        </authorList>
    </citation>
    <scope>NUCLEOTIDE SEQUENCE [LARGE SCALE GENOMIC DNA]</scope>
    <source>
        <strain evidence="1">MAG_bin1129</strain>
    </source>
</reference>
<name>A0A832X659_9ARCH</name>
<dbReference type="GO" id="GO:0016740">
    <property type="term" value="F:transferase activity"/>
    <property type="evidence" value="ECO:0007669"/>
    <property type="project" value="UniProtKB-KW"/>
</dbReference>
<keyword evidence="1" id="KW-0808">Transferase</keyword>
<proteinExistence type="predicted"/>
<sequence length="249" mass="28541">MIDRETLINLSKIHNLRPWQQEKHYIQSAILTVASEIPLILKGGTYLWFFHGLNRFSEDLDFTALEPLHENLPSKISESLFLLGIENNLKIISKGSKSLSFRISAKGPLYTSEKDLCHVYLEISTRESILEKASALKLENAGYSLPSKIVMGMNLTEVGAEKVRAILARNKARDLYDLNFLITEKNISFKEPLINEKLSYYGKKFAGDEFLKHVHARKGQWNSELKSLIFGNLLKFDAVERNVRKWISK</sequence>
<dbReference type="InterPro" id="IPR014942">
    <property type="entry name" value="AbiEii"/>
</dbReference>
<dbReference type="Pfam" id="PF08843">
    <property type="entry name" value="AbiEii"/>
    <property type="match status" value="1"/>
</dbReference>
<protein>
    <submittedName>
        <fullName evidence="1">Nucleotidyl transferase AbiEii/AbiGii toxin family protein</fullName>
    </submittedName>
</protein>
<evidence type="ECO:0000313" key="1">
    <source>
        <dbReference type="EMBL" id="HIK00545.1"/>
    </source>
</evidence>
<dbReference type="Gene3D" id="3.10.450.620">
    <property type="entry name" value="JHP933, nucleotidyltransferase-like core domain"/>
    <property type="match status" value="1"/>
</dbReference>
<accession>A0A832X659</accession>
<dbReference type="EMBL" id="DVAB01000026">
    <property type="protein sequence ID" value="HIK00545.1"/>
    <property type="molecule type" value="Genomic_DNA"/>
</dbReference>
<gene>
    <name evidence="1" type="ORF">H1016_03325</name>
</gene>
<dbReference type="AlphaFoldDB" id="A0A832X659"/>
<organism evidence="1 2">
    <name type="scientific">Candidatus Naiadarchaeum limnaeum</name>
    <dbReference type="NCBI Taxonomy" id="2756139"/>
    <lineage>
        <taxon>Archaea</taxon>
        <taxon>Candidatus Undinarchaeota</taxon>
        <taxon>Candidatus Undinarchaeia</taxon>
        <taxon>Candidatus Naiadarchaeales</taxon>
        <taxon>Candidatus Naiadarchaeaceae</taxon>
        <taxon>Candidatus Naiadarchaeum</taxon>
    </lineage>
</organism>